<accession>A0A915EEE4</accession>
<dbReference type="Proteomes" id="UP000887574">
    <property type="component" value="Unplaced"/>
</dbReference>
<dbReference type="WBParaSite" id="jg4991">
    <property type="protein sequence ID" value="jg4991"/>
    <property type="gene ID" value="jg4991"/>
</dbReference>
<feature type="compositionally biased region" description="Low complexity" evidence="1">
    <location>
        <begin position="38"/>
        <end position="48"/>
    </location>
</feature>
<feature type="compositionally biased region" description="Gly residues" evidence="1">
    <location>
        <begin position="1"/>
        <end position="10"/>
    </location>
</feature>
<proteinExistence type="predicted"/>
<sequence>MDGELGGGGSQKSSSDKQDSEKEGSHRMSIDGQGMGSGMVVSGGQQDGISDKQGGQNKRLKSLLGLAVIESSSGLGARQGGQDHGG</sequence>
<name>A0A915EEE4_9BILA</name>
<keyword evidence="2" id="KW-1185">Reference proteome</keyword>
<protein>
    <submittedName>
        <fullName evidence="3">Uncharacterized protein</fullName>
    </submittedName>
</protein>
<dbReference type="AlphaFoldDB" id="A0A915EEE4"/>
<evidence type="ECO:0000313" key="3">
    <source>
        <dbReference type="WBParaSite" id="jg4991"/>
    </source>
</evidence>
<feature type="region of interest" description="Disordered" evidence="1">
    <location>
        <begin position="1"/>
        <end position="57"/>
    </location>
</feature>
<reference evidence="3" key="1">
    <citation type="submission" date="2022-11" db="UniProtKB">
        <authorList>
            <consortium name="WormBaseParasite"/>
        </authorList>
    </citation>
    <scope>IDENTIFICATION</scope>
</reference>
<organism evidence="2 3">
    <name type="scientific">Ditylenchus dipsaci</name>
    <dbReference type="NCBI Taxonomy" id="166011"/>
    <lineage>
        <taxon>Eukaryota</taxon>
        <taxon>Metazoa</taxon>
        <taxon>Ecdysozoa</taxon>
        <taxon>Nematoda</taxon>
        <taxon>Chromadorea</taxon>
        <taxon>Rhabditida</taxon>
        <taxon>Tylenchina</taxon>
        <taxon>Tylenchomorpha</taxon>
        <taxon>Sphaerularioidea</taxon>
        <taxon>Anguinidae</taxon>
        <taxon>Anguininae</taxon>
        <taxon>Ditylenchus</taxon>
    </lineage>
</organism>
<feature type="compositionally biased region" description="Basic and acidic residues" evidence="1">
    <location>
        <begin position="14"/>
        <end position="29"/>
    </location>
</feature>
<evidence type="ECO:0000256" key="1">
    <source>
        <dbReference type="SAM" id="MobiDB-lite"/>
    </source>
</evidence>
<evidence type="ECO:0000313" key="2">
    <source>
        <dbReference type="Proteomes" id="UP000887574"/>
    </source>
</evidence>